<evidence type="ECO:0000256" key="6">
    <source>
        <dbReference type="SAM" id="MobiDB-lite"/>
    </source>
</evidence>
<feature type="region of interest" description="Disordered" evidence="6">
    <location>
        <begin position="1"/>
        <end position="38"/>
    </location>
</feature>
<comment type="cofactor">
    <cofactor evidence="5">
        <name>Fe(2+)</name>
        <dbReference type="ChEBI" id="CHEBI:29033"/>
    </cofactor>
    <text evidence="5">Binds 1 Fe(2+) ion per subunit.</text>
</comment>
<dbReference type="GO" id="GO:0042574">
    <property type="term" value="P:retinal metabolic process"/>
    <property type="evidence" value="ECO:0007669"/>
    <property type="project" value="TreeGrafter"/>
</dbReference>
<evidence type="ECO:0000256" key="3">
    <source>
        <dbReference type="ARBA" id="ARBA00023002"/>
    </source>
</evidence>
<dbReference type="PANTHER" id="PTHR10543:SF24">
    <property type="entry name" value="CAROTENOID ISOMEROOXYGENASE"/>
    <property type="match status" value="1"/>
</dbReference>
<evidence type="ECO:0000256" key="1">
    <source>
        <dbReference type="ARBA" id="ARBA00006787"/>
    </source>
</evidence>
<evidence type="ECO:0000256" key="4">
    <source>
        <dbReference type="ARBA" id="ARBA00023004"/>
    </source>
</evidence>
<keyword evidence="2 5" id="KW-0479">Metal-binding</keyword>
<protein>
    <submittedName>
        <fullName evidence="7">Uncharacterized protein</fullName>
    </submittedName>
</protein>
<evidence type="ECO:0000313" key="8">
    <source>
        <dbReference type="Proteomes" id="UP001152799"/>
    </source>
</evidence>
<keyword evidence="3" id="KW-0560">Oxidoreductase</keyword>
<dbReference type="GO" id="GO:0010436">
    <property type="term" value="F:carotenoid dioxygenase activity"/>
    <property type="evidence" value="ECO:0007669"/>
    <property type="project" value="TreeGrafter"/>
</dbReference>
<keyword evidence="4 5" id="KW-0408">Iron</keyword>
<feature type="binding site" evidence="5">
    <location>
        <position position="271"/>
    </location>
    <ligand>
        <name>Fe cation</name>
        <dbReference type="ChEBI" id="CHEBI:24875"/>
        <note>catalytic</note>
    </ligand>
</feature>
<organism evidence="7 8">
    <name type="scientific">Ceutorhynchus assimilis</name>
    <name type="common">cabbage seed weevil</name>
    <dbReference type="NCBI Taxonomy" id="467358"/>
    <lineage>
        <taxon>Eukaryota</taxon>
        <taxon>Metazoa</taxon>
        <taxon>Ecdysozoa</taxon>
        <taxon>Arthropoda</taxon>
        <taxon>Hexapoda</taxon>
        <taxon>Insecta</taxon>
        <taxon>Pterygota</taxon>
        <taxon>Neoptera</taxon>
        <taxon>Endopterygota</taxon>
        <taxon>Coleoptera</taxon>
        <taxon>Polyphaga</taxon>
        <taxon>Cucujiformia</taxon>
        <taxon>Curculionidae</taxon>
        <taxon>Ceutorhynchinae</taxon>
        <taxon>Ceutorhynchus</taxon>
    </lineage>
</organism>
<dbReference type="EMBL" id="OU892279">
    <property type="protein sequence ID" value="CAH1128203.1"/>
    <property type="molecule type" value="Genomic_DNA"/>
</dbReference>
<evidence type="ECO:0000256" key="5">
    <source>
        <dbReference type="PIRSR" id="PIRSR604294-1"/>
    </source>
</evidence>
<dbReference type="AlphaFoldDB" id="A0A9P0DHU4"/>
<keyword evidence="8" id="KW-1185">Reference proteome</keyword>
<feature type="binding site" evidence="5">
    <location>
        <position position="555"/>
    </location>
    <ligand>
        <name>Fe cation</name>
        <dbReference type="ChEBI" id="CHEBI:24875"/>
        <note>catalytic</note>
    </ligand>
</feature>
<dbReference type="Proteomes" id="UP001152799">
    <property type="component" value="Chromosome 3"/>
</dbReference>
<dbReference type="GO" id="GO:0016121">
    <property type="term" value="P:carotene catabolic process"/>
    <property type="evidence" value="ECO:0007669"/>
    <property type="project" value="TreeGrafter"/>
</dbReference>
<dbReference type="GO" id="GO:0003834">
    <property type="term" value="F:beta-carotene 15,15'-dioxygenase activity"/>
    <property type="evidence" value="ECO:0007669"/>
    <property type="project" value="TreeGrafter"/>
</dbReference>
<name>A0A9P0DHU4_9CUCU</name>
<feature type="binding site" evidence="5">
    <location>
        <position position="215"/>
    </location>
    <ligand>
        <name>Fe cation</name>
        <dbReference type="ChEBI" id="CHEBI:24875"/>
        <note>catalytic</note>
    </ligand>
</feature>
<dbReference type="OrthoDB" id="1069523at2759"/>
<sequence>MEELKSTRVFSWSPLPPKKNLDFTRKKPEARKNPTEKPHYPNCDVQIWLRSCEKEIVEPLLGKITGTIPHWLNGSLIRNGPGTLKAGKDEFQHLFDSSALLHRFGISHGKVTYQCRFLQSEIYKKIWTANRLVVTEFGTKAIPDPCQTIFQKVATMFNLKSDMSDNAMISVYPFGDEIYAFNEIPFIHKIDSKTLETLERVDLSEHISIVNHTSHPHVMEDSSVYNLGMSLYASGPYHSIIHFPKSDKMFEDAKIVASIPARWPLHPSYMHTFGITDNYFIIVEQPLSISIPSLVALKFQNEPLAGAFQWYGDQYTQINIISRKTGSLVSKFQAETFFYLHIINQYEESDHIIIDICAYRDPSMLDCMYIETMRNMQNNPDYAKMFRGRPIRFVLPLKPEPLHEAGDSNLVTLPDTKATATYLANGEILVKAEKLCNLGCETPRINYEKHLGKNYNFFYAISSDVDAINPGTLIKVDVKRNSWKTWQEEGCFPGEPIFVVSPNSKSEDEGIILSVMVYGNDDTNHVGLLILDAHTFKEIGRAEFKTPSAVPKCLHGWFVPGK</sequence>
<proteinExistence type="inferred from homology"/>
<accession>A0A9P0DHU4</accession>
<feature type="compositionally biased region" description="Basic and acidic residues" evidence="6">
    <location>
        <begin position="19"/>
        <end position="38"/>
    </location>
</feature>
<evidence type="ECO:0000256" key="2">
    <source>
        <dbReference type="ARBA" id="ARBA00022723"/>
    </source>
</evidence>
<feature type="binding site" evidence="5">
    <location>
        <position position="341"/>
    </location>
    <ligand>
        <name>Fe cation</name>
        <dbReference type="ChEBI" id="CHEBI:24875"/>
        <note>catalytic</note>
    </ligand>
</feature>
<dbReference type="Pfam" id="PF03055">
    <property type="entry name" value="RPE65"/>
    <property type="match status" value="1"/>
</dbReference>
<dbReference type="PANTHER" id="PTHR10543">
    <property type="entry name" value="BETA-CAROTENE DIOXYGENASE"/>
    <property type="match status" value="1"/>
</dbReference>
<reference evidence="7" key="1">
    <citation type="submission" date="2022-01" db="EMBL/GenBank/DDBJ databases">
        <authorList>
            <person name="King R."/>
        </authorList>
    </citation>
    <scope>NUCLEOTIDE SEQUENCE</scope>
</reference>
<dbReference type="InterPro" id="IPR004294">
    <property type="entry name" value="Carotenoid_Oase"/>
</dbReference>
<dbReference type="GO" id="GO:0046872">
    <property type="term" value="F:metal ion binding"/>
    <property type="evidence" value="ECO:0007669"/>
    <property type="project" value="UniProtKB-KW"/>
</dbReference>
<evidence type="ECO:0000313" key="7">
    <source>
        <dbReference type="EMBL" id="CAH1128203.1"/>
    </source>
</evidence>
<comment type="similarity">
    <text evidence="1">Belongs to the carotenoid oxygenase family.</text>
</comment>
<gene>
    <name evidence="7" type="ORF">CEUTPL_LOCUS6964</name>
</gene>